<evidence type="ECO:0000313" key="1">
    <source>
        <dbReference type="EMBL" id="GME72852.1"/>
    </source>
</evidence>
<gene>
    <name evidence="1" type="ORF">Cboi02_000378700</name>
</gene>
<name>A0A9W6WAT4_CANBO</name>
<dbReference type="EMBL" id="BSXN01001380">
    <property type="protein sequence ID" value="GME72852.1"/>
    <property type="molecule type" value="Genomic_DNA"/>
</dbReference>
<organism evidence="1 2">
    <name type="scientific">Candida boidinii</name>
    <name type="common">Yeast</name>
    <dbReference type="NCBI Taxonomy" id="5477"/>
    <lineage>
        <taxon>Eukaryota</taxon>
        <taxon>Fungi</taxon>
        <taxon>Dikarya</taxon>
        <taxon>Ascomycota</taxon>
        <taxon>Saccharomycotina</taxon>
        <taxon>Pichiomycetes</taxon>
        <taxon>Pichiales</taxon>
        <taxon>Pichiaceae</taxon>
        <taxon>Ogataea</taxon>
        <taxon>Ogataea/Candida clade</taxon>
    </lineage>
</organism>
<reference evidence="1" key="1">
    <citation type="submission" date="2023-04" db="EMBL/GenBank/DDBJ databases">
        <title>Candida boidinii NBRC 10035.</title>
        <authorList>
            <person name="Ichikawa N."/>
            <person name="Sato H."/>
            <person name="Tonouchi N."/>
        </authorList>
    </citation>
    <scope>NUCLEOTIDE SEQUENCE</scope>
    <source>
        <strain evidence="1">NBRC 10035</strain>
    </source>
</reference>
<protein>
    <submittedName>
        <fullName evidence="1">Unnamed protein product</fullName>
    </submittedName>
</protein>
<evidence type="ECO:0000313" key="2">
    <source>
        <dbReference type="Proteomes" id="UP001165120"/>
    </source>
</evidence>
<keyword evidence="2" id="KW-1185">Reference proteome</keyword>
<dbReference type="Proteomes" id="UP001165120">
    <property type="component" value="Unassembled WGS sequence"/>
</dbReference>
<accession>A0A9W6WAT4</accession>
<comment type="caution">
    <text evidence="1">The sequence shown here is derived from an EMBL/GenBank/DDBJ whole genome shotgun (WGS) entry which is preliminary data.</text>
</comment>
<sequence length="248" mass="28440">MIDNLSIEGLNERMDNLELKLYGSMKLNEDDIGINNNPTVQSSSSINSFDDSAISVQLQQKLKSFKKFLSDNDNLNKTMEKFLINTEKLGLLNGLPVQTNVPISNKLINDKENQIKENEVESPVIPTDDHISFDKKKQIVLVNLNSIEQCLNSIDEIILVLKGFEKFQMDKKDIFLKLLSVDNSYKLNILENLKTIKHSYSTLIVKSIDIFEKNSKFMIDQNEFFLSIETKLFNIEKSINIKNKETAN</sequence>
<proteinExistence type="predicted"/>
<dbReference type="AlphaFoldDB" id="A0A9W6WAT4"/>